<dbReference type="Proteomes" id="UP000241229">
    <property type="component" value="Unassembled WGS sequence"/>
</dbReference>
<evidence type="ECO:0000259" key="5">
    <source>
        <dbReference type="PROSITE" id="PS51891"/>
    </source>
</evidence>
<proteinExistence type="inferred from homology"/>
<keyword evidence="4" id="KW-0456">Lyase</keyword>
<dbReference type="PANTHER" id="PTHR33337:SF40">
    <property type="entry name" value="CENP-V_GFA DOMAIN-CONTAINING PROTEIN-RELATED"/>
    <property type="match status" value="1"/>
</dbReference>
<keyword evidence="7" id="KW-1185">Reference proteome</keyword>
<comment type="similarity">
    <text evidence="1">Belongs to the Gfa family.</text>
</comment>
<dbReference type="RefSeq" id="WP_106771292.1">
    <property type="nucleotide sequence ID" value="NZ_PXYK01000005.1"/>
</dbReference>
<evidence type="ECO:0000256" key="4">
    <source>
        <dbReference type="ARBA" id="ARBA00023239"/>
    </source>
</evidence>
<dbReference type="GO" id="GO:0046872">
    <property type="term" value="F:metal ion binding"/>
    <property type="evidence" value="ECO:0007669"/>
    <property type="project" value="UniProtKB-KW"/>
</dbReference>
<dbReference type="PROSITE" id="PS51891">
    <property type="entry name" value="CENP_V_GFA"/>
    <property type="match status" value="1"/>
</dbReference>
<reference evidence="6 7" key="1">
    <citation type="submission" date="2018-03" db="EMBL/GenBank/DDBJ databases">
        <title>The draft genome of Mesorhizobium sp. 6GN-30.</title>
        <authorList>
            <person name="Liu L."/>
            <person name="Li L."/>
            <person name="Wang T."/>
            <person name="Zhang X."/>
            <person name="Liang L."/>
        </authorList>
    </citation>
    <scope>NUCLEOTIDE SEQUENCE [LARGE SCALE GENOMIC DNA]</scope>
    <source>
        <strain evidence="6 7">6GN30</strain>
    </source>
</reference>
<dbReference type="OrthoDB" id="9807246at2"/>
<evidence type="ECO:0000256" key="2">
    <source>
        <dbReference type="ARBA" id="ARBA00022723"/>
    </source>
</evidence>
<keyword evidence="2" id="KW-0479">Metal-binding</keyword>
<dbReference type="InterPro" id="IPR006913">
    <property type="entry name" value="CENP-V/GFA"/>
</dbReference>
<comment type="caution">
    <text evidence="6">The sequence shown here is derived from an EMBL/GenBank/DDBJ whole genome shotgun (WGS) entry which is preliminary data.</text>
</comment>
<organism evidence="6 7">
    <name type="scientific">Kumtagia ephedrae</name>
    <dbReference type="NCBI Taxonomy" id="2116701"/>
    <lineage>
        <taxon>Bacteria</taxon>
        <taxon>Pseudomonadati</taxon>
        <taxon>Pseudomonadota</taxon>
        <taxon>Alphaproteobacteria</taxon>
        <taxon>Hyphomicrobiales</taxon>
        <taxon>Phyllobacteriaceae</taxon>
        <taxon>Kumtagia</taxon>
    </lineage>
</organism>
<evidence type="ECO:0000256" key="1">
    <source>
        <dbReference type="ARBA" id="ARBA00005495"/>
    </source>
</evidence>
<dbReference type="PANTHER" id="PTHR33337">
    <property type="entry name" value="GFA DOMAIN-CONTAINING PROTEIN"/>
    <property type="match status" value="1"/>
</dbReference>
<dbReference type="Gene3D" id="3.90.1590.10">
    <property type="entry name" value="glutathione-dependent formaldehyde- activating enzyme (gfa)"/>
    <property type="match status" value="1"/>
</dbReference>
<gene>
    <name evidence="6" type="ORF">C7I84_06185</name>
</gene>
<accession>A0A2P7SL63</accession>
<evidence type="ECO:0000313" key="6">
    <source>
        <dbReference type="EMBL" id="PSJ63229.1"/>
    </source>
</evidence>
<evidence type="ECO:0000256" key="3">
    <source>
        <dbReference type="ARBA" id="ARBA00022833"/>
    </source>
</evidence>
<dbReference type="AlphaFoldDB" id="A0A2P7SL63"/>
<dbReference type="InterPro" id="IPR011057">
    <property type="entry name" value="Mss4-like_sf"/>
</dbReference>
<protein>
    <submittedName>
        <fullName evidence="6">Aldehyde-activating protein</fullName>
    </submittedName>
</protein>
<dbReference type="GO" id="GO:0016846">
    <property type="term" value="F:carbon-sulfur lyase activity"/>
    <property type="evidence" value="ECO:0007669"/>
    <property type="project" value="InterPro"/>
</dbReference>
<keyword evidence="3" id="KW-0862">Zinc</keyword>
<feature type="domain" description="CENP-V/GFA" evidence="5">
    <location>
        <begin position="6"/>
        <end position="102"/>
    </location>
</feature>
<dbReference type="EMBL" id="PXYK01000005">
    <property type="protein sequence ID" value="PSJ63229.1"/>
    <property type="molecule type" value="Genomic_DNA"/>
</dbReference>
<dbReference type="Pfam" id="PF04828">
    <property type="entry name" value="GFA"/>
    <property type="match status" value="1"/>
</dbReference>
<dbReference type="SUPFAM" id="SSF51316">
    <property type="entry name" value="Mss4-like"/>
    <property type="match status" value="1"/>
</dbReference>
<name>A0A2P7SL63_9HYPH</name>
<evidence type="ECO:0000313" key="7">
    <source>
        <dbReference type="Proteomes" id="UP000241229"/>
    </source>
</evidence>
<sequence length="131" mass="14707">MSDIRRQGGCLCGAVRFTVSGQPLRTGLCHCLDCRKTSGSTFSAFAIWPRSAYEATGKLGTHEGRSFCPRCGSRVASLRPDEAEVMIGSFDEAPTDLAPQYELWIGRRETWLQHLPWAEQFEHDRDDMQPV</sequence>